<dbReference type="SUPFAM" id="SSF56399">
    <property type="entry name" value="ADP-ribosylation"/>
    <property type="match status" value="1"/>
</dbReference>
<keyword evidence="1" id="KW-0548">Nucleotidyltransferase</keyword>
<feature type="active site" evidence="1">
    <location>
        <position position="595"/>
    </location>
</feature>
<reference evidence="3 4" key="1">
    <citation type="submission" date="2017-05" db="EMBL/GenBank/DDBJ databases">
        <title>Environmental T4-family bacteriophages evolve to escape abortive infection via multiple routes in a bacterial host employing #altruistic suicide# through Type III toxin-antitoxin systems.</title>
        <authorList>
            <person name="Chen B."/>
            <person name="Akusobi C."/>
            <person name="Fang X."/>
            <person name="Salmond G.P.C."/>
        </authorList>
    </citation>
    <scope>NUCLEOTIDE SEQUENCE [LARGE SCALE GENOMIC DNA]</scope>
</reference>
<dbReference type="Pfam" id="PF03496">
    <property type="entry name" value="ADPrib_exo_Tox"/>
    <property type="match status" value="1"/>
</dbReference>
<evidence type="ECO:0000313" key="4">
    <source>
        <dbReference type="Proteomes" id="UP000225074"/>
    </source>
</evidence>
<comment type="similarity">
    <text evidence="1">Belongs to the Tevenvirinae NAD(+)--arginine ADP-ribosyltransferase family.</text>
</comment>
<dbReference type="PROSITE" id="PS51996">
    <property type="entry name" value="TR_MART"/>
    <property type="match status" value="1"/>
</dbReference>
<feature type="chain" id="PRO_5042302925" description="NAD(+)--arginine ADP-ribosyltransferase" evidence="1">
    <location>
        <begin position="1"/>
        <end position="700"/>
    </location>
</feature>
<proteinExistence type="inferred from homology"/>
<dbReference type="Proteomes" id="UP000225074">
    <property type="component" value="Genome"/>
</dbReference>
<organism evidence="3 4">
    <name type="scientific">Serratia phage X20</name>
    <dbReference type="NCBI Taxonomy" id="2006942"/>
    <lineage>
        <taxon>Viruses</taxon>
        <taxon>Duplodnaviria</taxon>
        <taxon>Heunggongvirae</taxon>
        <taxon>Uroviricota</taxon>
        <taxon>Caudoviricetes</taxon>
        <taxon>Pantevenvirales</taxon>
        <taxon>Straboviridae</taxon>
        <taxon>Tevenvirinae</taxon>
        <taxon>Winklervirus</taxon>
        <taxon>Winklervirus xtwenty</taxon>
    </lineage>
</organism>
<keyword evidence="1" id="KW-0946">Virion</keyword>
<evidence type="ECO:0000259" key="2">
    <source>
        <dbReference type="Pfam" id="PF03496"/>
    </source>
</evidence>
<keyword evidence="1" id="KW-0328">Glycosyltransferase</keyword>
<protein>
    <recommendedName>
        <fullName evidence="1">NAD(+)--arginine ADP-ribosyltransferase</fullName>
        <ecNumber evidence="1">2.4.2.31</ecNumber>
    </recommendedName>
</protein>
<comment type="function">
    <text evidence="1">ADP-ribosyltransferase that efficiently ADP-ribosylates one of the two alpha subunits of host RNA polymerase RPOA on an arginine located in the C-terminal region. ADP-ribosylation of RPOA alpha subunit enhances the transcription of viral early genes. Also ribosylates RPOA subunits beta, beta' and sigma 70 and performs an autoribosylation reaction.</text>
</comment>
<dbReference type="GO" id="GO:0106274">
    <property type="term" value="F:NAD+-protein-arginine ADP-ribosyltransferase activity"/>
    <property type="evidence" value="ECO:0007669"/>
    <property type="project" value="UniProtKB-UniRule"/>
</dbReference>
<keyword evidence="4" id="KW-1185">Reference proteome</keyword>
<dbReference type="HAMAP" id="MF_04139">
    <property type="entry name" value="ALT_T4"/>
    <property type="match status" value="1"/>
</dbReference>
<name>A0A1Z1LZB8_9CAUD</name>
<dbReference type="EMBL" id="MF036692">
    <property type="protein sequence ID" value="ARW58176.1"/>
    <property type="molecule type" value="Genomic_DNA"/>
</dbReference>
<dbReference type="GO" id="GO:0044423">
    <property type="term" value="C:virion component"/>
    <property type="evidence" value="ECO:0007669"/>
    <property type="project" value="UniProtKB-UniRule"/>
</dbReference>
<feature type="site" description="Cleavage" evidence="1">
    <location>
        <begin position="8"/>
        <end position="9"/>
    </location>
</feature>
<dbReference type="PIRSF" id="PIRSF000491">
    <property type="entry name" value="Alt_phage"/>
    <property type="match status" value="1"/>
</dbReference>
<dbReference type="GO" id="GO:0046782">
    <property type="term" value="P:regulation of viral transcription"/>
    <property type="evidence" value="ECO:0007669"/>
    <property type="project" value="UniProtKB-UniRule"/>
</dbReference>
<keyword evidence="1" id="KW-0808">Transferase</keyword>
<dbReference type="Gene3D" id="3.90.176.10">
    <property type="entry name" value="Toxin ADP-ribosyltransferase, Chain A, domain 1"/>
    <property type="match status" value="1"/>
</dbReference>
<dbReference type="GO" id="GO:0016779">
    <property type="term" value="F:nucleotidyltransferase activity"/>
    <property type="evidence" value="ECO:0007669"/>
    <property type="project" value="UniProtKB-KW"/>
</dbReference>
<comment type="catalytic activity">
    <reaction evidence="1">
        <text>L-arginyl-[protein] + NAD(+) = N(omega)-(ADP-D-ribosyl)-L-arginyl-[protein] + nicotinamide + H(+)</text>
        <dbReference type="Rhea" id="RHEA:19149"/>
        <dbReference type="Rhea" id="RHEA-COMP:10532"/>
        <dbReference type="Rhea" id="RHEA-COMP:15087"/>
        <dbReference type="ChEBI" id="CHEBI:15378"/>
        <dbReference type="ChEBI" id="CHEBI:17154"/>
        <dbReference type="ChEBI" id="CHEBI:29965"/>
        <dbReference type="ChEBI" id="CHEBI:57540"/>
        <dbReference type="ChEBI" id="CHEBI:142554"/>
        <dbReference type="EC" id="2.4.2.31"/>
    </reaction>
</comment>
<dbReference type="GO" id="GO:0005576">
    <property type="term" value="C:extracellular region"/>
    <property type="evidence" value="ECO:0007669"/>
    <property type="project" value="InterPro"/>
</dbReference>
<evidence type="ECO:0000256" key="1">
    <source>
        <dbReference type="HAMAP-Rule" id="MF_04139"/>
    </source>
</evidence>
<dbReference type="InterPro" id="IPR016225">
    <property type="entry name" value="Phage_T4_Alt-like"/>
</dbReference>
<sequence length="700" mass="78004">MTDNLLVEVFDSDSEKNYPVINLNPKAKVPQLWSIKVPGNDKLVARMVSYLSQGDAIKQVKQGDKYAHVILMSLSDKGTPAELKGGLGSDPVGALNTIFDTVYAIVKKNRMDAVMFRFPAKKMKGQEKTVQRIMNRLVMARTGGQFKVLDALYTFTAKHAYILIYRKARGLEDISGIPEINTELYTKVESQVGDVFVSKKTGNNVTKEEAIAGSIAEIEKDRTDRAIINRTKVSRRAIASSQSLPTDVILDPSKFEEYETTAAEFSRPASAEVIPEAEEIVINLTSKAAKSHSSALAASSISWRISELTGLKPSQAEKLEPTIQKELEKRIGEANLTSVESMQAFTQTILDKVEEYKHNFVEKRLSDAPMHFSREDKEAMALKMWNISRVKLIKDALQGYAKNVSRNIHHITMMRTPKQYTPAEKRGIKEYCGSGYYDINNMLLGRYEESSRETMEAKEVTTAIKNLDDAFKKGDRIPEGLTLWRAQTIRKPIYDSLVKNRVFYFRNYVSTSLMPIIFGGWKGNLGVAMASDNTRAVLNTDGGTEDAVIKGHNIRLSQEKGETEVKVSVGWAIEGAHKINVVYPGDVSHMPHEMEIILPRGTMLKINKITDASYNDGIEYSNQKFIQAEVMTSEQLDEAVVYDGDALIESGELVAMDEPEGLVSFASFASSNVRQKANESLGLLASFIDLSDIPEKFIQG</sequence>
<feature type="domain" description="ADP ribosyltransferase" evidence="2">
    <location>
        <begin position="408"/>
        <end position="632"/>
    </location>
</feature>
<accession>A0A1Z1LZB8</accession>
<dbReference type="InterPro" id="IPR003540">
    <property type="entry name" value="ADP-ribosyltransferase"/>
</dbReference>
<dbReference type="EC" id="2.4.2.31" evidence="1"/>
<comment type="subcellular location">
    <subcellularLocation>
        <location evidence="1">Virion</location>
    </subcellularLocation>
    <text evidence="1">About 25-50 copies per virion. This protein is injected into the bacterial cell along with the viral DNA.</text>
</comment>
<comment type="caution">
    <text evidence="1">Lacks conserved residue(s) required for the propagation of feature annotation.</text>
</comment>
<keyword evidence="1" id="KW-0520">NAD</keyword>
<evidence type="ECO:0000313" key="3">
    <source>
        <dbReference type="EMBL" id="ARW58176.1"/>
    </source>
</evidence>